<dbReference type="Gene3D" id="3.40.1360.10">
    <property type="match status" value="1"/>
</dbReference>
<sequence length="903" mass="103551">MSLMKDDIRAQVIERLQFDFDLKIRTGSNYMRGGTCPKCKKKELYARYDNPWQIRCGRPERCGHIEHVKDLYDDLFEDWSKRAPATDNDPTVTARAYLEFARGFDVGTLTGWFTQESYVNHETGESSATIRFPLPNEGYWERLIDRPARFGKMKARFKPKYSAYGHWWCPPSVDLATVEELWIVEGIFDAIALQHNGINAVSAMSSVSFPAHALEQLVEKRKGNLPRLVWALDNEPTARSYLQRWVKMSRQLGFSCTAALIPQRDGRKVDWNDQHQRWGFEEPDTRDQRRTRDLAIARHEGDLLLAPSPRDKAILMYTWEDATSEFHFEFGSRMYWAKFDLSKLEDEQRALLKSDDHDDQLLNDRQARDKVLESVCALKLIANCNFQALYKQVNDITGDAWFYFQVDTPSDNAPEKHTFTPKQISSSSEFKARLMNASASWLGTQKHLDQIIVRQTERLKTVETIDFLGYSKEHKAYIFNDIAVQGGNVYKANDEDYFEFGQVRVKCLMKSIKISMASASKGYRDDWLPNLWLCFGEKGLVALTYWFGSLFAEQIRADYESFPFLEMSGEPDSGKTTLIKFLWKLFGRLYEGFDPAKGSISGRSRAMGQVSNIPLVLLEADRNTDAENAKSFEWDEFKDYYGGGLLRTRGVKNNSNDTYEPPFRASIVIAQNAGVSGHEAILSRITKLYFAKPNITEASRAAADSLVQTEVGDVSHFMVKAMKAEPQVMARFAEMYPKYRAELWASKKLSSDRIIRNHSMLLALVDCLQLVLQVPEHMVRETRKYITGMANDRQAAITTDPQELNDFWQVYDYLESLPGAPLVNHSKNPGVIAINLNQFAEVAHDHRQRIPDLATLRRMLKDGRTHKLIEASKSTESAIRANLQARTPLQPVPQTVRCWQFKA</sequence>
<proteinExistence type="predicted"/>
<protein>
    <recommendedName>
        <fullName evidence="3">Bifunctional DNA primase/helicase</fullName>
    </recommendedName>
</protein>
<dbReference type="EMBL" id="JXCQ01000007">
    <property type="protein sequence ID" value="KIR23428.1"/>
    <property type="molecule type" value="Genomic_DNA"/>
</dbReference>
<dbReference type="Pfam" id="PF13155">
    <property type="entry name" value="Toprim_2"/>
    <property type="match status" value="1"/>
</dbReference>
<name>A0A0D0SNI1_PSEFL</name>
<organism evidence="1 2">
    <name type="scientific">Pseudomonas fluorescens</name>
    <dbReference type="NCBI Taxonomy" id="294"/>
    <lineage>
        <taxon>Bacteria</taxon>
        <taxon>Pseudomonadati</taxon>
        <taxon>Pseudomonadota</taxon>
        <taxon>Gammaproteobacteria</taxon>
        <taxon>Pseudomonadales</taxon>
        <taxon>Pseudomonadaceae</taxon>
        <taxon>Pseudomonas</taxon>
    </lineage>
</organism>
<reference evidence="1 2" key="1">
    <citation type="submission" date="2015-01" db="EMBL/GenBank/DDBJ databases">
        <title>Genome sequence of the beneficial rhizobacterium Pseudomonas fluorescens 2-79.</title>
        <authorList>
            <person name="Thuermer A."/>
            <person name="Daniel R."/>
        </authorList>
    </citation>
    <scope>NUCLEOTIDE SEQUENCE [LARGE SCALE GENOMIC DNA]</scope>
    <source>
        <strain evidence="1 2">2-79</strain>
    </source>
</reference>
<accession>A0A0D0SNI1</accession>
<dbReference type="CDD" id="cd01029">
    <property type="entry name" value="TOPRIM_primases"/>
    <property type="match status" value="1"/>
</dbReference>
<evidence type="ECO:0000313" key="1">
    <source>
        <dbReference type="EMBL" id="KIR23428.1"/>
    </source>
</evidence>
<dbReference type="Proteomes" id="UP000032210">
    <property type="component" value="Unassembled WGS sequence"/>
</dbReference>
<gene>
    <name evidence="1" type="ORF">PFLU3_12120</name>
</gene>
<dbReference type="InterPro" id="IPR034154">
    <property type="entry name" value="TOPRIM_DnaG/twinkle"/>
</dbReference>
<dbReference type="PATRIC" id="fig|294.125.peg.1246"/>
<dbReference type="AlphaFoldDB" id="A0A0D0SNI1"/>
<evidence type="ECO:0000313" key="2">
    <source>
        <dbReference type="Proteomes" id="UP000032210"/>
    </source>
</evidence>
<comment type="caution">
    <text evidence="1">The sequence shown here is derived from an EMBL/GenBank/DDBJ whole genome shotgun (WGS) entry which is preliminary data.</text>
</comment>
<evidence type="ECO:0008006" key="3">
    <source>
        <dbReference type="Google" id="ProtNLM"/>
    </source>
</evidence>